<accession>A0A397J7D5</accession>
<evidence type="ECO:0000313" key="2">
    <source>
        <dbReference type="Proteomes" id="UP000266861"/>
    </source>
</evidence>
<keyword evidence="2" id="KW-1185">Reference proteome</keyword>
<dbReference type="Proteomes" id="UP000266861">
    <property type="component" value="Unassembled WGS sequence"/>
</dbReference>
<organism evidence="1 2">
    <name type="scientific">Diversispora epigaea</name>
    <dbReference type="NCBI Taxonomy" id="1348612"/>
    <lineage>
        <taxon>Eukaryota</taxon>
        <taxon>Fungi</taxon>
        <taxon>Fungi incertae sedis</taxon>
        <taxon>Mucoromycota</taxon>
        <taxon>Glomeromycotina</taxon>
        <taxon>Glomeromycetes</taxon>
        <taxon>Diversisporales</taxon>
        <taxon>Diversisporaceae</taxon>
        <taxon>Diversispora</taxon>
    </lineage>
</organism>
<dbReference type="EMBL" id="PQFF01000099">
    <property type="protein sequence ID" value="RHZ82638.1"/>
    <property type="molecule type" value="Genomic_DNA"/>
</dbReference>
<reference evidence="1 2" key="1">
    <citation type="submission" date="2018-08" db="EMBL/GenBank/DDBJ databases">
        <title>Genome and evolution of the arbuscular mycorrhizal fungus Diversispora epigaea (formerly Glomus versiforme) and its bacterial endosymbionts.</title>
        <authorList>
            <person name="Sun X."/>
            <person name="Fei Z."/>
            <person name="Harrison M."/>
        </authorList>
    </citation>
    <scope>NUCLEOTIDE SEQUENCE [LARGE SCALE GENOMIC DNA]</scope>
    <source>
        <strain evidence="1 2">IT104</strain>
    </source>
</reference>
<protein>
    <submittedName>
        <fullName evidence="1">Uncharacterized protein</fullName>
    </submittedName>
</protein>
<name>A0A397J7D5_9GLOM</name>
<sequence length="81" mass="9532">MGGKTQMVCMDKVKQYETVFTEDHYDSEVFKTRLGKALNHVGQLFAREAPERELIFASPFTIIDKIEDTSQMEKIRQFYHK</sequence>
<gene>
    <name evidence="1" type="ORF">Glove_106g19</name>
</gene>
<proteinExistence type="predicted"/>
<dbReference type="AlphaFoldDB" id="A0A397J7D5"/>
<evidence type="ECO:0000313" key="1">
    <source>
        <dbReference type="EMBL" id="RHZ82638.1"/>
    </source>
</evidence>
<comment type="caution">
    <text evidence="1">The sequence shown here is derived from an EMBL/GenBank/DDBJ whole genome shotgun (WGS) entry which is preliminary data.</text>
</comment>
<dbReference type="OrthoDB" id="511599at2759"/>